<dbReference type="InterPro" id="IPR057739">
    <property type="entry name" value="Glyco_hydro_29_N"/>
</dbReference>
<protein>
    <recommendedName>
        <fullName evidence="3">alpha-L-fucosidase</fullName>
        <ecNumber evidence="3">3.2.1.51</ecNumber>
    </recommendedName>
</protein>
<evidence type="ECO:0000256" key="6">
    <source>
        <dbReference type="ARBA" id="ARBA00023295"/>
    </source>
</evidence>
<dbReference type="InterPro" id="IPR016286">
    <property type="entry name" value="FUC_metazoa-typ"/>
</dbReference>
<dbReference type="InterPro" id="IPR017853">
    <property type="entry name" value="GH"/>
</dbReference>
<accession>A0A4R5CCU5</accession>
<dbReference type="GO" id="GO:0016139">
    <property type="term" value="P:glycoside catabolic process"/>
    <property type="evidence" value="ECO:0007669"/>
    <property type="project" value="TreeGrafter"/>
</dbReference>
<dbReference type="GO" id="GO:0004560">
    <property type="term" value="F:alpha-L-fucosidase activity"/>
    <property type="evidence" value="ECO:0007669"/>
    <property type="project" value="InterPro"/>
</dbReference>
<keyword evidence="10" id="KW-1185">Reference proteome</keyword>
<dbReference type="InParanoid" id="A0A4R5CCU5"/>
<evidence type="ECO:0000256" key="7">
    <source>
        <dbReference type="PIRSR" id="PIRSR001092-1"/>
    </source>
</evidence>
<evidence type="ECO:0000256" key="4">
    <source>
        <dbReference type="ARBA" id="ARBA00022729"/>
    </source>
</evidence>
<name>A0A4R5CCU5_9ACTN</name>
<dbReference type="PANTHER" id="PTHR10030:SF37">
    <property type="entry name" value="ALPHA-L-FUCOSIDASE-RELATED"/>
    <property type="match status" value="1"/>
</dbReference>
<reference evidence="9 10" key="1">
    <citation type="submission" date="2019-03" db="EMBL/GenBank/DDBJ databases">
        <title>Draft genome sequences of novel Actinobacteria.</title>
        <authorList>
            <person name="Sahin N."/>
            <person name="Ay H."/>
            <person name="Saygin H."/>
        </authorList>
    </citation>
    <scope>NUCLEOTIDE SEQUENCE [LARGE SCALE GENOMIC DNA]</scope>
    <source>
        <strain evidence="9 10">5K138</strain>
    </source>
</reference>
<dbReference type="EMBL" id="SMKZ01000100">
    <property type="protein sequence ID" value="TDD94952.1"/>
    <property type="molecule type" value="Genomic_DNA"/>
</dbReference>
<dbReference type="InterPro" id="IPR000933">
    <property type="entry name" value="Glyco_hydro_29"/>
</dbReference>
<dbReference type="Gene3D" id="3.20.20.80">
    <property type="entry name" value="Glycosidases"/>
    <property type="match status" value="1"/>
</dbReference>
<dbReference type="GO" id="GO:0005764">
    <property type="term" value="C:lysosome"/>
    <property type="evidence" value="ECO:0007669"/>
    <property type="project" value="TreeGrafter"/>
</dbReference>
<evidence type="ECO:0000313" key="9">
    <source>
        <dbReference type="EMBL" id="TDD94952.1"/>
    </source>
</evidence>
<evidence type="ECO:0000256" key="1">
    <source>
        <dbReference type="ARBA" id="ARBA00004071"/>
    </source>
</evidence>
<comment type="caution">
    <text evidence="9">The sequence shown here is derived from an EMBL/GenBank/DDBJ whole genome shotgun (WGS) entry which is preliminary data.</text>
</comment>
<dbReference type="Proteomes" id="UP000294739">
    <property type="component" value="Unassembled WGS sequence"/>
</dbReference>
<feature type="site" description="May be important for catalysis" evidence="7">
    <location>
        <position position="271"/>
    </location>
</feature>
<evidence type="ECO:0000256" key="2">
    <source>
        <dbReference type="ARBA" id="ARBA00007951"/>
    </source>
</evidence>
<organism evidence="9 10">
    <name type="scientific">Jiangella asiatica</name>
    <dbReference type="NCBI Taxonomy" id="2530372"/>
    <lineage>
        <taxon>Bacteria</taxon>
        <taxon>Bacillati</taxon>
        <taxon>Actinomycetota</taxon>
        <taxon>Actinomycetes</taxon>
        <taxon>Jiangellales</taxon>
        <taxon>Jiangellaceae</taxon>
        <taxon>Jiangella</taxon>
    </lineage>
</organism>
<dbReference type="SUPFAM" id="SSF51445">
    <property type="entry name" value="(Trans)glycosidases"/>
    <property type="match status" value="1"/>
</dbReference>
<dbReference type="OrthoDB" id="5526311at2"/>
<gene>
    <name evidence="9" type="ORF">E1269_31560</name>
</gene>
<keyword evidence="5" id="KW-0378">Hydrolase</keyword>
<dbReference type="GO" id="GO:0006004">
    <property type="term" value="P:fucose metabolic process"/>
    <property type="evidence" value="ECO:0007669"/>
    <property type="project" value="InterPro"/>
</dbReference>
<dbReference type="Pfam" id="PF01120">
    <property type="entry name" value="Alpha_L_fucos"/>
    <property type="match status" value="1"/>
</dbReference>
<dbReference type="AlphaFoldDB" id="A0A4R5CCU5"/>
<proteinExistence type="inferred from homology"/>
<comment type="function">
    <text evidence="1">Alpha-L-fucosidase is responsible for hydrolyzing the alpha-1,6-linked fucose joined to the reducing-end N-acetylglucosamine of the carbohydrate moieties of glycoproteins.</text>
</comment>
<evidence type="ECO:0000313" key="10">
    <source>
        <dbReference type="Proteomes" id="UP000294739"/>
    </source>
</evidence>
<dbReference type="RefSeq" id="WP_131902148.1">
    <property type="nucleotide sequence ID" value="NZ_SMKZ01000100.1"/>
</dbReference>
<dbReference type="EC" id="3.2.1.51" evidence="3"/>
<keyword evidence="4" id="KW-0732">Signal</keyword>
<evidence type="ECO:0000259" key="8">
    <source>
        <dbReference type="Pfam" id="PF01120"/>
    </source>
</evidence>
<sequence>MHHRPVPDWYLDAKFGIFVHWGPYSVPAWAVPTGELGAVDPGLFMRSSPYAEWYANTVRIDGSPAAEHHRAVYGDLPYPRFLDAWRAERFEAADWARLFRAAGARYAVLTTKHHDGACLWDAPGTPEYNTARRGPRRDLVAEVAGAVRAEGLLFGAYYSGGLDWHVRDLPPLTHPDQLGAVGRPRDAGYARYAQAHVENLIARYRPDVLWNDIDWPDAGKDELPALFDRYYREVPEGVVNDRWGVEHCDFRTSEYQSGRANETTDRPWEHCRGIGLSFGYNAQEEARHGLTGVTAVRLLLDVVGRGGNLLLNVGPRADGTIPDLQRTTLEQLGRWLTANGEAVFGTRPVPAAGPLPAGCLGLVERDGARYAYLDGPAVVPLSPGDVAAGPGPSVTTVHDDAPVPARWTGRGLSIDAPRGVYPQAVRIHP</sequence>
<dbReference type="PIRSF" id="PIRSF001092">
    <property type="entry name" value="Alpha-L-fucosidase"/>
    <property type="match status" value="1"/>
</dbReference>
<evidence type="ECO:0000256" key="5">
    <source>
        <dbReference type="ARBA" id="ARBA00022801"/>
    </source>
</evidence>
<evidence type="ECO:0000256" key="3">
    <source>
        <dbReference type="ARBA" id="ARBA00012662"/>
    </source>
</evidence>
<dbReference type="PRINTS" id="PR00741">
    <property type="entry name" value="GLHYDRLASE29"/>
</dbReference>
<dbReference type="SMART" id="SM00812">
    <property type="entry name" value="Alpha_L_fucos"/>
    <property type="match status" value="1"/>
</dbReference>
<comment type="similarity">
    <text evidence="2">Belongs to the glycosyl hydrolase 29 family.</text>
</comment>
<keyword evidence="6" id="KW-0326">Glycosidase</keyword>
<feature type="domain" description="Glycoside hydrolase family 29 N-terminal" evidence="8">
    <location>
        <begin position="3"/>
        <end position="341"/>
    </location>
</feature>
<dbReference type="PANTHER" id="PTHR10030">
    <property type="entry name" value="ALPHA-L-FUCOSIDASE"/>
    <property type="match status" value="1"/>
</dbReference>